<gene>
    <name evidence="2" type="ORF">My1_131</name>
</gene>
<accession>J9QGS3</accession>
<dbReference type="Pfam" id="PF13550">
    <property type="entry name" value="Phage-tail_3"/>
    <property type="match status" value="1"/>
</dbReference>
<protein>
    <submittedName>
        <fullName evidence="2">Putative tail protein pb3</fullName>
    </submittedName>
</protein>
<evidence type="ECO:0000313" key="3">
    <source>
        <dbReference type="Proteomes" id="UP000006280"/>
    </source>
</evidence>
<dbReference type="KEGG" id="vg:13826833"/>
<feature type="domain" description="Tip attachment protein J" evidence="1">
    <location>
        <begin position="576"/>
        <end position="661"/>
    </location>
</feature>
<dbReference type="EMBL" id="JX195166">
    <property type="protein sequence ID" value="AFQ22290.1"/>
    <property type="molecule type" value="Genomic_DNA"/>
</dbReference>
<dbReference type="RefSeq" id="YP_006906383.1">
    <property type="nucleotide sequence ID" value="NC_018837.1"/>
</dbReference>
<dbReference type="OrthoDB" id="105at10239"/>
<name>J9QGS3_9CAUD</name>
<dbReference type="GeneID" id="13826833"/>
<organism evidence="2 3">
    <name type="scientific">Pectobacterium phage My1</name>
    <dbReference type="NCBI Taxonomy" id="1204539"/>
    <lineage>
        <taxon>Viruses</taxon>
        <taxon>Duplodnaviria</taxon>
        <taxon>Heunggongvirae</taxon>
        <taxon>Uroviricota</taxon>
        <taxon>Caudoviricetes</taxon>
        <taxon>Demerecviridae</taxon>
        <taxon>Mccorquodalevirinae</taxon>
        <taxon>Myunavirus</taxon>
        <taxon>Myunavirus My1</taxon>
    </lineage>
</organism>
<dbReference type="Proteomes" id="UP000006280">
    <property type="component" value="Segment"/>
</dbReference>
<reference evidence="2 3" key="1">
    <citation type="journal article" date="2012" name="J. Virol.">
        <title>Complete Genome Sequence of Pectobacterium carotovorum subsp. carotovorum Bacteriophage My1.</title>
        <authorList>
            <person name="Lee D.H."/>
            <person name="Lee J.H."/>
            <person name="Shin H."/>
            <person name="Ji S."/>
            <person name="Roh E."/>
            <person name="Jung K."/>
            <person name="Ryu S."/>
            <person name="Choi J."/>
            <person name="Heu S."/>
        </authorList>
    </citation>
    <scope>NUCLEOTIDE SEQUENCE [LARGE SCALE GENOMIC DNA]</scope>
</reference>
<proteinExistence type="predicted"/>
<sequence>MAYLIVLELPSSSSQTEYAYLTNYYKNIEFKGMLFQTGKVKTLGTHKQNRNLTIGTMTFTVTGTDDVEVIKVVKDGVSFLERTVRIYQAVIDANGEIVPFTEDNEPFLYFSGKVTSASIKDDTATTGAGTTTITWSCSNQFYDFDRVNGRFTDDSSHRALEVVNGVLVPSDAVKRNEYKNDLGFYHANKSVNILAKYQVQELRYRLKSKKKLFGLSSSFSMEEYYETVTKTVDIDFNLAAKFLPVVYGVQNIPGIPVFADTELNNPNIVYVVYAFCEGEIEGFLDIQVGDAPIICYDDADSKERTCFGRKRVVGDTMHRLASGTTTSSPSVHGQEYRYNDGNGDIRFWTFHGKEDQSAAQVLVDLAASGGFFLQNSNGEGPEYWDSRFQLLDTAYVVARFTITEDRTDIPSINADVSGKMINVYGPNGLVSNDSTSLNGIWQSLDYLTSYRYGAGLPLDMLSMPNLIEQAALLDLVDTSYEGSWNTYWRYTGWKDLSAENRQIVQLNTIIDSAESVFKNVQSVLSSFSGAINTISGQYRITIEKWDTNPRKIHFLDTYGNVELSDTTGRNKYNCVQASISDPALAWKANAITFFDSNFTKQDLGVEKKLQLSFDSITNYYTARSFAARELKKSRYSRTLTFTIPYKYIGIEPNDAVAFTYERYNWVDKYFLVDEVENKSDGSIELTLQEYGGDVFLNSQQVQNDDQVPIETNTILPPRDVVYEPAIVGSADPGVNGAITWLPSLTNSVTHYTVRTSYSIDSFTVNAVDSSPNTRMSLPIKEQPEGIVTVEVRAVDVTGKRSSPVTLSFTLNAATNLSVVSNFVLVNRVAGTDEFFGPDVILRWDAIPEAGITPDISYRIQVYALGTMVREVLVNALGYTYTLPLNKQDYFAENQILGINRSLNFRIRAEGAKGEQSVGWTDI</sequence>
<evidence type="ECO:0000259" key="1">
    <source>
        <dbReference type="Pfam" id="PF13550"/>
    </source>
</evidence>
<evidence type="ECO:0000313" key="2">
    <source>
        <dbReference type="EMBL" id="AFQ22290.1"/>
    </source>
</evidence>
<keyword evidence="3" id="KW-1185">Reference proteome</keyword>
<dbReference type="InterPro" id="IPR032876">
    <property type="entry name" value="J_dom"/>
</dbReference>